<gene>
    <name evidence="5" type="ORF">AZF04_15130</name>
</gene>
<dbReference type="InterPro" id="IPR050624">
    <property type="entry name" value="HTH-type_Tx_Regulator"/>
</dbReference>
<proteinExistence type="predicted"/>
<sequence>MVLKESLLELLKIKAIANITIKELCERADINRSTFYSHYSDQYELLTSIEDEVLDELQNTLQLYNHSDKNETFEMLQRIFEYMASKKDICQMLLSDYGGRNFQNRVMSITHQYIIQKWEDEQNILKSHSEYVTLFVLSGSIEVVKSWLSNGMEDSPEAMARWINDFTSNGLSCIPKNENSRLK</sequence>
<accession>A0A162F0F7</accession>
<evidence type="ECO:0000256" key="2">
    <source>
        <dbReference type="ARBA" id="ARBA00023125"/>
    </source>
</evidence>
<dbReference type="InterPro" id="IPR001647">
    <property type="entry name" value="HTH_TetR"/>
</dbReference>
<evidence type="ECO:0000259" key="4">
    <source>
        <dbReference type="PROSITE" id="PS50977"/>
    </source>
</evidence>
<dbReference type="STRING" id="519424.AZF04_15130"/>
<protein>
    <submittedName>
        <fullName evidence="5">TetR family transcriptional regulator</fullName>
    </submittedName>
</protein>
<dbReference type="GO" id="GO:0003677">
    <property type="term" value="F:DNA binding"/>
    <property type="evidence" value="ECO:0007669"/>
    <property type="project" value="UniProtKB-UniRule"/>
</dbReference>
<evidence type="ECO:0000313" key="5">
    <source>
        <dbReference type="EMBL" id="KYG34171.1"/>
    </source>
</evidence>
<feature type="DNA-binding region" description="H-T-H motif" evidence="3">
    <location>
        <begin position="20"/>
        <end position="39"/>
    </location>
</feature>
<dbReference type="PANTHER" id="PTHR43479:SF7">
    <property type="entry name" value="TETR-FAMILY TRANSCRIPTIONAL REGULATOR"/>
    <property type="match status" value="1"/>
</dbReference>
<evidence type="ECO:0000313" key="6">
    <source>
        <dbReference type="Proteomes" id="UP000075806"/>
    </source>
</evidence>
<feature type="domain" description="HTH tetR-type" evidence="4">
    <location>
        <begin position="1"/>
        <end position="57"/>
    </location>
</feature>
<name>A0A162F0F7_9BACI</name>
<dbReference type="InterPro" id="IPR039532">
    <property type="entry name" value="TetR_C_Firmicutes"/>
</dbReference>
<organism evidence="5 6">
    <name type="scientific">Alkalihalobacillus trypoxylicola</name>
    <dbReference type="NCBI Taxonomy" id="519424"/>
    <lineage>
        <taxon>Bacteria</taxon>
        <taxon>Bacillati</taxon>
        <taxon>Bacillota</taxon>
        <taxon>Bacilli</taxon>
        <taxon>Bacillales</taxon>
        <taxon>Bacillaceae</taxon>
        <taxon>Alkalihalobacillus</taxon>
    </lineage>
</organism>
<comment type="caution">
    <text evidence="5">The sequence shown here is derived from an EMBL/GenBank/DDBJ whole genome shotgun (WGS) entry which is preliminary data.</text>
</comment>
<evidence type="ECO:0000256" key="3">
    <source>
        <dbReference type="PROSITE-ProRule" id="PRU00335"/>
    </source>
</evidence>
<dbReference type="Pfam" id="PF14278">
    <property type="entry name" value="TetR_C_8"/>
    <property type="match status" value="1"/>
</dbReference>
<dbReference type="EMBL" id="LTAO01000003">
    <property type="protein sequence ID" value="KYG34171.1"/>
    <property type="molecule type" value="Genomic_DNA"/>
</dbReference>
<dbReference type="InterPro" id="IPR009057">
    <property type="entry name" value="Homeodomain-like_sf"/>
</dbReference>
<evidence type="ECO:0000256" key="1">
    <source>
        <dbReference type="ARBA" id="ARBA00022491"/>
    </source>
</evidence>
<keyword evidence="2 3" id="KW-0238">DNA-binding</keyword>
<dbReference type="Gene3D" id="1.10.357.10">
    <property type="entry name" value="Tetracycline Repressor, domain 2"/>
    <property type="match status" value="1"/>
</dbReference>
<dbReference type="Proteomes" id="UP000075806">
    <property type="component" value="Unassembled WGS sequence"/>
</dbReference>
<dbReference type="PROSITE" id="PS50977">
    <property type="entry name" value="HTH_TETR_2"/>
    <property type="match status" value="1"/>
</dbReference>
<keyword evidence="1" id="KW-0678">Repressor</keyword>
<keyword evidence="6" id="KW-1185">Reference proteome</keyword>
<dbReference type="SUPFAM" id="SSF46689">
    <property type="entry name" value="Homeodomain-like"/>
    <property type="match status" value="1"/>
</dbReference>
<reference evidence="5" key="1">
    <citation type="submission" date="2016-02" db="EMBL/GenBank/DDBJ databases">
        <title>Genome sequence of Bacillus trypoxylicola KCTC 13244(T).</title>
        <authorList>
            <person name="Jeong H."/>
            <person name="Park S.-H."/>
            <person name="Choi S.-K."/>
        </authorList>
    </citation>
    <scope>NUCLEOTIDE SEQUENCE [LARGE SCALE GENOMIC DNA]</scope>
    <source>
        <strain evidence="5">KCTC 13244</strain>
    </source>
</reference>
<dbReference type="PANTHER" id="PTHR43479">
    <property type="entry name" value="ACREF/ENVCD OPERON REPRESSOR-RELATED"/>
    <property type="match status" value="1"/>
</dbReference>
<dbReference type="AlphaFoldDB" id="A0A162F0F7"/>